<dbReference type="InterPro" id="IPR045518">
    <property type="entry name" value="2EXR"/>
</dbReference>
<protein>
    <recommendedName>
        <fullName evidence="2">2EXR domain-containing protein</fullName>
    </recommendedName>
</protein>
<feature type="region of interest" description="Disordered" evidence="1">
    <location>
        <begin position="158"/>
        <end position="212"/>
    </location>
</feature>
<name>A0A1L7WQZ0_9HELO</name>
<evidence type="ECO:0000313" key="4">
    <source>
        <dbReference type="Proteomes" id="UP000184330"/>
    </source>
</evidence>
<evidence type="ECO:0000259" key="2">
    <source>
        <dbReference type="Pfam" id="PF20150"/>
    </source>
</evidence>
<dbReference type="Pfam" id="PF20150">
    <property type="entry name" value="2EXR"/>
    <property type="match status" value="2"/>
</dbReference>
<organism evidence="3 4">
    <name type="scientific">Phialocephala subalpina</name>
    <dbReference type="NCBI Taxonomy" id="576137"/>
    <lineage>
        <taxon>Eukaryota</taxon>
        <taxon>Fungi</taxon>
        <taxon>Dikarya</taxon>
        <taxon>Ascomycota</taxon>
        <taxon>Pezizomycotina</taxon>
        <taxon>Leotiomycetes</taxon>
        <taxon>Helotiales</taxon>
        <taxon>Mollisiaceae</taxon>
        <taxon>Phialocephala</taxon>
        <taxon>Phialocephala fortinii species complex</taxon>
    </lineage>
</organism>
<feature type="domain" description="2EXR" evidence="2">
    <location>
        <begin position="232"/>
        <end position="271"/>
    </location>
</feature>
<sequence length="577" mass="65916">MLIFGDALSSLKCLRSLSRKQQFAIIPSAGPNIEARKACGTEEPPTEFGTIIQARRNRHGQLSHLVYLMLWRRPFSASILSETAARTAAQFPAICISPFNFQLQIILDLDFHHSTIENERSKLPIDELQTINRATNHGKTQQSKANLHFAEGQHGHAHWRSLSTRELPNPSHPRSSADNDGTFYYQKSTPSDSTSDSGHVPKAARKAAQKLPVAPVAKPHKYKTRVAPLKNFTLFPELLVELRLDIYDHMMPGPRIVEVLFKEDGEKYYTDVETTPSRAGIAKKLRDVNPIESQVIIKSRLQRSDPLPHDTPTDFPHFTNLPKELRLQIYDELMTGPRMIEVLWTEKGDRYFSNSPAPRLLHIWSESREYGLKRYRLLIVDNRCGTITPSITYNIQRPFGTYFDFKTDGLYFSLGNSNRALRYLARIDDFLSNLEPLDAASRLRNLIVHAQVMYARGIPIPSIFAEPTSLQHLGIAVNDVNLSFVNRHGKNSARQSPMIRTMSKSLRNSEVRRWDWSQAKVVTRWHWSGPFQWWNAPHHTVIVDGIKLDMKAQGLDKALVDRLVLRLVDIARDESRK</sequence>
<dbReference type="PANTHER" id="PTHR35910">
    <property type="entry name" value="2EXR DOMAIN-CONTAINING PROTEIN"/>
    <property type="match status" value="1"/>
</dbReference>
<accession>A0A1L7WQZ0</accession>
<reference evidence="3 4" key="1">
    <citation type="submission" date="2016-03" db="EMBL/GenBank/DDBJ databases">
        <authorList>
            <person name="Ploux O."/>
        </authorList>
    </citation>
    <scope>NUCLEOTIDE SEQUENCE [LARGE SCALE GENOMIC DNA]</scope>
    <source>
        <strain evidence="3 4">UAMH 11012</strain>
    </source>
</reference>
<feature type="domain" description="2EXR" evidence="2">
    <location>
        <begin position="315"/>
        <end position="409"/>
    </location>
</feature>
<keyword evidence="4" id="KW-1185">Reference proteome</keyword>
<dbReference type="Proteomes" id="UP000184330">
    <property type="component" value="Unassembled WGS sequence"/>
</dbReference>
<dbReference type="AlphaFoldDB" id="A0A1L7WQZ0"/>
<evidence type="ECO:0000313" key="3">
    <source>
        <dbReference type="EMBL" id="CZR55180.1"/>
    </source>
</evidence>
<dbReference type="PANTHER" id="PTHR35910:SF6">
    <property type="entry name" value="2EXR DOMAIN-CONTAINING PROTEIN"/>
    <property type="match status" value="1"/>
</dbReference>
<dbReference type="OrthoDB" id="3561261at2759"/>
<evidence type="ECO:0000256" key="1">
    <source>
        <dbReference type="SAM" id="MobiDB-lite"/>
    </source>
</evidence>
<feature type="compositionally biased region" description="Polar residues" evidence="1">
    <location>
        <begin position="161"/>
        <end position="197"/>
    </location>
</feature>
<proteinExistence type="predicted"/>
<gene>
    <name evidence="3" type="ORF">PAC_05066</name>
</gene>
<dbReference type="EMBL" id="FJOG01000006">
    <property type="protein sequence ID" value="CZR55180.1"/>
    <property type="molecule type" value="Genomic_DNA"/>
</dbReference>